<sequence length="71" mass="7769">MITSSSKALHIGTSMKIKRRKPKTTTAAALLTLREIESWTSRQTEGQEDAFDSGNIEDKTMGTREGLAATL</sequence>
<dbReference type="Proteomes" id="UP001497516">
    <property type="component" value="Chromosome 3"/>
</dbReference>
<feature type="region of interest" description="Disordered" evidence="1">
    <location>
        <begin position="41"/>
        <end position="71"/>
    </location>
</feature>
<dbReference type="EMBL" id="OZ034816">
    <property type="protein sequence ID" value="CAL1376930.1"/>
    <property type="molecule type" value="Genomic_DNA"/>
</dbReference>
<accession>A0AAV2DU40</accession>
<name>A0AAV2DU40_9ROSI</name>
<proteinExistence type="predicted"/>
<dbReference type="AlphaFoldDB" id="A0AAV2DU40"/>
<evidence type="ECO:0000256" key="1">
    <source>
        <dbReference type="SAM" id="MobiDB-lite"/>
    </source>
</evidence>
<reference evidence="2 3" key="1">
    <citation type="submission" date="2024-04" db="EMBL/GenBank/DDBJ databases">
        <authorList>
            <person name="Fracassetti M."/>
        </authorList>
    </citation>
    <scope>NUCLEOTIDE SEQUENCE [LARGE SCALE GENOMIC DNA]</scope>
</reference>
<evidence type="ECO:0000313" key="3">
    <source>
        <dbReference type="Proteomes" id="UP001497516"/>
    </source>
</evidence>
<gene>
    <name evidence="2" type="ORF">LTRI10_LOCUS18623</name>
</gene>
<keyword evidence="3" id="KW-1185">Reference proteome</keyword>
<protein>
    <submittedName>
        <fullName evidence="2">Uncharacterized protein</fullName>
    </submittedName>
</protein>
<organism evidence="2 3">
    <name type="scientific">Linum trigynum</name>
    <dbReference type="NCBI Taxonomy" id="586398"/>
    <lineage>
        <taxon>Eukaryota</taxon>
        <taxon>Viridiplantae</taxon>
        <taxon>Streptophyta</taxon>
        <taxon>Embryophyta</taxon>
        <taxon>Tracheophyta</taxon>
        <taxon>Spermatophyta</taxon>
        <taxon>Magnoliopsida</taxon>
        <taxon>eudicotyledons</taxon>
        <taxon>Gunneridae</taxon>
        <taxon>Pentapetalae</taxon>
        <taxon>rosids</taxon>
        <taxon>fabids</taxon>
        <taxon>Malpighiales</taxon>
        <taxon>Linaceae</taxon>
        <taxon>Linum</taxon>
    </lineage>
</organism>
<evidence type="ECO:0000313" key="2">
    <source>
        <dbReference type="EMBL" id="CAL1376930.1"/>
    </source>
</evidence>